<dbReference type="InterPro" id="IPR039261">
    <property type="entry name" value="FNR_nucleotide-bd"/>
</dbReference>
<evidence type="ECO:0000256" key="3">
    <source>
        <dbReference type="ARBA" id="ARBA00022741"/>
    </source>
</evidence>
<dbReference type="Pfam" id="PF00175">
    <property type="entry name" value="NAD_binding_1"/>
    <property type="match status" value="1"/>
</dbReference>
<comment type="similarity">
    <text evidence="1">Belongs to the ferredoxin--NADP reductase type 1 family.</text>
</comment>
<dbReference type="PRINTS" id="PR00371">
    <property type="entry name" value="FPNCR"/>
</dbReference>
<dbReference type="PANTHER" id="PTHR47878">
    <property type="entry name" value="OXIDOREDUCTASE FAD/NAD(P)-BINDING DOMAIN PROTEIN"/>
    <property type="match status" value="1"/>
</dbReference>
<dbReference type="InterPro" id="IPR017927">
    <property type="entry name" value="FAD-bd_FR_type"/>
</dbReference>
<evidence type="ECO:0000259" key="5">
    <source>
        <dbReference type="PROSITE" id="PS51384"/>
    </source>
</evidence>
<evidence type="ECO:0000313" key="7">
    <source>
        <dbReference type="Proteomes" id="UP001241056"/>
    </source>
</evidence>
<protein>
    <recommendedName>
        <fullName evidence="2">ferredoxin--NADP(+) reductase</fullName>
        <ecNumber evidence="2">1.18.1.2</ecNumber>
    </recommendedName>
</protein>
<dbReference type="GO" id="GO:0004324">
    <property type="term" value="F:ferredoxin-NADP+ reductase activity"/>
    <property type="evidence" value="ECO:0007669"/>
    <property type="project" value="UniProtKB-EC"/>
</dbReference>
<keyword evidence="6" id="KW-0560">Oxidoreductase</keyword>
<dbReference type="RefSeq" id="WP_289410824.1">
    <property type="nucleotide sequence ID" value="NZ_JAUCDY010000008.1"/>
</dbReference>
<comment type="catalytic activity">
    <reaction evidence="4">
        <text>2 reduced [2Fe-2S]-[ferredoxin] + NADP(+) + H(+) = 2 oxidized [2Fe-2S]-[ferredoxin] + NADPH</text>
        <dbReference type="Rhea" id="RHEA:20125"/>
        <dbReference type="Rhea" id="RHEA-COMP:10000"/>
        <dbReference type="Rhea" id="RHEA-COMP:10001"/>
        <dbReference type="ChEBI" id="CHEBI:15378"/>
        <dbReference type="ChEBI" id="CHEBI:33737"/>
        <dbReference type="ChEBI" id="CHEBI:33738"/>
        <dbReference type="ChEBI" id="CHEBI:57783"/>
        <dbReference type="ChEBI" id="CHEBI:58349"/>
        <dbReference type="EC" id="1.18.1.2"/>
    </reaction>
</comment>
<dbReference type="Proteomes" id="UP001241056">
    <property type="component" value="Unassembled WGS sequence"/>
</dbReference>
<dbReference type="PROSITE" id="PS51384">
    <property type="entry name" value="FAD_FR"/>
    <property type="match status" value="1"/>
</dbReference>
<evidence type="ECO:0000313" key="6">
    <source>
        <dbReference type="EMBL" id="MDM7858163.1"/>
    </source>
</evidence>
<dbReference type="SUPFAM" id="SSF52343">
    <property type="entry name" value="Ferredoxin reductase-like, C-terminal NADP-linked domain"/>
    <property type="match status" value="1"/>
</dbReference>
<dbReference type="InterPro" id="IPR033892">
    <property type="entry name" value="FNR_bac"/>
</dbReference>
<dbReference type="InterPro" id="IPR051930">
    <property type="entry name" value="FNR_type-1"/>
</dbReference>
<dbReference type="Pfam" id="PF00970">
    <property type="entry name" value="FAD_binding_6"/>
    <property type="match status" value="1"/>
</dbReference>
<dbReference type="PANTHER" id="PTHR47878:SF2">
    <property type="entry name" value="OXIDOREDUCTASE FAD_NAD(P)-BINDING DOMAIN PROTEIN"/>
    <property type="match status" value="1"/>
</dbReference>
<dbReference type="EMBL" id="JAUCDY010000008">
    <property type="protein sequence ID" value="MDM7858163.1"/>
    <property type="molecule type" value="Genomic_DNA"/>
</dbReference>
<dbReference type="CDD" id="cd06195">
    <property type="entry name" value="FNR1"/>
    <property type="match status" value="1"/>
</dbReference>
<gene>
    <name evidence="6" type="ORF">QEZ41_07715</name>
</gene>
<proteinExistence type="inferred from homology"/>
<comment type="caution">
    <text evidence="6">The sequence shown here is derived from an EMBL/GenBank/DDBJ whole genome shotgun (WGS) entry which is preliminary data.</text>
</comment>
<dbReference type="Gene3D" id="3.40.50.80">
    <property type="entry name" value="Nucleotide-binding domain of ferredoxin-NADP reductase (FNR) module"/>
    <property type="match status" value="1"/>
</dbReference>
<feature type="domain" description="FAD-binding FR-type" evidence="5">
    <location>
        <begin position="3"/>
        <end position="107"/>
    </location>
</feature>
<accession>A0ABT7SPQ0</accession>
<dbReference type="SUPFAM" id="SSF63380">
    <property type="entry name" value="Riboflavin synthase domain-like"/>
    <property type="match status" value="1"/>
</dbReference>
<dbReference type="InterPro" id="IPR008333">
    <property type="entry name" value="Cbr1-like_FAD-bd_dom"/>
</dbReference>
<keyword evidence="3" id="KW-0547">Nucleotide-binding</keyword>
<evidence type="ECO:0000256" key="2">
    <source>
        <dbReference type="ARBA" id="ARBA00013223"/>
    </source>
</evidence>
<reference evidence="6 7" key="1">
    <citation type="submission" date="2023-06" db="EMBL/GenBank/DDBJ databases">
        <title>Thiopseudomonas sp. CY1220 draft genome sequence.</title>
        <authorList>
            <person name="Zhao G."/>
            <person name="An M."/>
        </authorList>
    </citation>
    <scope>NUCLEOTIDE SEQUENCE [LARGE SCALE GENOMIC DNA]</scope>
    <source>
        <strain evidence="6 7">CY1220</strain>
    </source>
</reference>
<name>A0ABT7SPQ0_9GAMM</name>
<evidence type="ECO:0000256" key="1">
    <source>
        <dbReference type="ARBA" id="ARBA00008312"/>
    </source>
</evidence>
<organism evidence="6 7">
    <name type="scientific">Thiopseudomonas acetoxidans</name>
    <dbReference type="NCBI Taxonomy" id="3041622"/>
    <lineage>
        <taxon>Bacteria</taxon>
        <taxon>Pseudomonadati</taxon>
        <taxon>Pseudomonadota</taxon>
        <taxon>Gammaproteobacteria</taxon>
        <taxon>Pseudomonadales</taxon>
        <taxon>Pseudomonadaceae</taxon>
        <taxon>Thiopseudomonas</taxon>
    </lineage>
</organism>
<evidence type="ECO:0000256" key="4">
    <source>
        <dbReference type="ARBA" id="ARBA00047776"/>
    </source>
</evidence>
<sequence length="258" mass="29751">MNPKEEKFTVETITSIHQWTPNLFSFRCTRFDGFRFTAGQFARLGVRTSKGNIVWRAYSMVSSPFDEFLEFYSIVVPDGEFTSQLSQLQVCDEILIEKQAQGFLTLDRFVDGENLWMLATGTGVAPFLSILQDFEVWERFATVVLVFSVRTEAELAYQELLREILSREYIKPHAHKFKFIPVVTREEVDGCLSQRITKLIENGELERKAGTPLSVEDSRVLICGNPQMVDDSRKLLKTRDMQLSLTRRPGQVAVENYW</sequence>
<dbReference type="Gene3D" id="2.40.30.10">
    <property type="entry name" value="Translation factors"/>
    <property type="match status" value="1"/>
</dbReference>
<dbReference type="InterPro" id="IPR017938">
    <property type="entry name" value="Riboflavin_synthase-like_b-brl"/>
</dbReference>
<dbReference type="EC" id="1.18.1.2" evidence="2"/>
<dbReference type="InterPro" id="IPR001709">
    <property type="entry name" value="Flavoprot_Pyr_Nucl_cyt_Rdtase"/>
</dbReference>
<dbReference type="InterPro" id="IPR001433">
    <property type="entry name" value="OxRdtase_FAD/NAD-bd"/>
</dbReference>
<keyword evidence="7" id="KW-1185">Reference proteome</keyword>